<sequence>MAKAYDRVSWSYTCIMLRIMGFNERIIDMIWRTMGNNWYSIIITGTRCGFFHSTRGLKQGDPLAPSLFIIRVELLFKMLNNLTHDQFFNGLYIEWRDPQINHLTFVDDIIIFTSGGRASLQKIMEILNNYEHTSRQQINRQKSHFMVSPPAFPATIRGVQQITGFTKKESPITYMGCPLYIGRMRIVYFNSLVAKVISRIKGWQSRILSYGGRATMIKHVLQSIPTHLLSALTPSPPPKTILRRVEKLAANFFWGMEKDKNIYHRASWQKLTFPTEEGGVGIKSMEDFCQTMKFEKWWLFRTKDSLWSKFLRAKYCQRSNSISKKWNSGQSQKWKKMMINKKESEKHITWRLHSGSCNFWWDNWLGDGALY</sequence>
<organism evidence="2 3">
    <name type="scientific">Nicotiana sylvestris</name>
    <name type="common">Wood tobacco</name>
    <name type="synonym">South American tobacco</name>
    <dbReference type="NCBI Taxonomy" id="4096"/>
    <lineage>
        <taxon>Eukaryota</taxon>
        <taxon>Viridiplantae</taxon>
        <taxon>Streptophyta</taxon>
        <taxon>Embryophyta</taxon>
        <taxon>Tracheophyta</taxon>
        <taxon>Spermatophyta</taxon>
        <taxon>Magnoliopsida</taxon>
        <taxon>eudicotyledons</taxon>
        <taxon>Gunneridae</taxon>
        <taxon>Pentapetalae</taxon>
        <taxon>asterids</taxon>
        <taxon>lamiids</taxon>
        <taxon>Solanales</taxon>
        <taxon>Solanaceae</taxon>
        <taxon>Nicotianoideae</taxon>
        <taxon>Nicotianeae</taxon>
        <taxon>Nicotiana</taxon>
    </lineage>
</organism>
<evidence type="ECO:0000313" key="2">
    <source>
        <dbReference type="Proteomes" id="UP000189701"/>
    </source>
</evidence>
<reference evidence="2" key="1">
    <citation type="journal article" date="2013" name="Genome Biol.">
        <title>Reference genomes and transcriptomes of Nicotiana sylvestris and Nicotiana tomentosiformis.</title>
        <authorList>
            <person name="Sierro N."/>
            <person name="Battey J.N."/>
            <person name="Ouadi S."/>
            <person name="Bovet L."/>
            <person name="Goepfert S."/>
            <person name="Bakaher N."/>
            <person name="Peitsch M.C."/>
            <person name="Ivanov N.V."/>
        </authorList>
    </citation>
    <scope>NUCLEOTIDE SEQUENCE [LARGE SCALE GENOMIC DNA]</scope>
</reference>
<dbReference type="AlphaFoldDB" id="A0A1U7YPE8"/>
<dbReference type="OrthoDB" id="1244620at2759"/>
<feature type="domain" description="Reverse transcriptase" evidence="1">
    <location>
        <begin position="1"/>
        <end position="179"/>
    </location>
</feature>
<evidence type="ECO:0000259" key="1">
    <source>
        <dbReference type="PROSITE" id="PS50878"/>
    </source>
</evidence>
<name>A0A1U7YPE8_NICSY</name>
<gene>
    <name evidence="3" type="primary">LOC104250107</name>
</gene>
<dbReference type="PROSITE" id="PS50878">
    <property type="entry name" value="RT_POL"/>
    <property type="match status" value="1"/>
</dbReference>
<dbReference type="PANTHER" id="PTHR33116">
    <property type="entry name" value="REVERSE TRANSCRIPTASE ZINC-BINDING DOMAIN-CONTAINING PROTEIN-RELATED-RELATED"/>
    <property type="match status" value="1"/>
</dbReference>
<dbReference type="eggNOG" id="KOG1075">
    <property type="taxonomic scope" value="Eukaryota"/>
</dbReference>
<dbReference type="PANTHER" id="PTHR33116:SF82">
    <property type="entry name" value="RNASE H FAMILY PROTEIN"/>
    <property type="match status" value="1"/>
</dbReference>
<dbReference type="InterPro" id="IPR043502">
    <property type="entry name" value="DNA/RNA_pol_sf"/>
</dbReference>
<dbReference type="Proteomes" id="UP000189701">
    <property type="component" value="Unplaced"/>
</dbReference>
<reference evidence="3" key="2">
    <citation type="submission" date="2025-08" db="UniProtKB">
        <authorList>
            <consortium name="RefSeq"/>
        </authorList>
    </citation>
    <scope>IDENTIFICATION</scope>
    <source>
        <tissue evidence="3">Leaf</tissue>
    </source>
</reference>
<dbReference type="SUPFAM" id="SSF56672">
    <property type="entry name" value="DNA/RNA polymerases"/>
    <property type="match status" value="1"/>
</dbReference>
<dbReference type="InterPro" id="IPR000477">
    <property type="entry name" value="RT_dom"/>
</dbReference>
<protein>
    <submittedName>
        <fullName evidence="3">Uncharacterized protein LOC104250107</fullName>
    </submittedName>
</protein>
<keyword evidence="2" id="KW-1185">Reference proteome</keyword>
<dbReference type="RefSeq" id="XP_009804963.1">
    <property type="nucleotide sequence ID" value="XM_009806661.1"/>
</dbReference>
<dbReference type="Pfam" id="PF00078">
    <property type="entry name" value="RVT_1"/>
    <property type="match status" value="1"/>
</dbReference>
<evidence type="ECO:0000313" key="3">
    <source>
        <dbReference type="RefSeq" id="XP_009804963.1"/>
    </source>
</evidence>
<dbReference type="STRING" id="4096.A0A1U7YPE8"/>
<proteinExistence type="predicted"/>
<accession>A0A1U7YPE8</accession>